<dbReference type="InterPro" id="IPR000415">
    <property type="entry name" value="Nitroreductase-like"/>
</dbReference>
<dbReference type="GO" id="GO:0016491">
    <property type="term" value="F:oxidoreductase activity"/>
    <property type="evidence" value="ECO:0007669"/>
    <property type="project" value="InterPro"/>
</dbReference>
<dbReference type="EMBL" id="JABZXJ010000008">
    <property type="protein sequence ID" value="MBF1649053.1"/>
    <property type="molecule type" value="Genomic_DNA"/>
</dbReference>
<comment type="caution">
    <text evidence="1">The sequence shown here is derived from an EMBL/GenBank/DDBJ whole genome shotgun (WGS) entry which is preliminary data.</text>
</comment>
<name>A0A930PID8_9MICC</name>
<dbReference type="Gene3D" id="3.40.109.10">
    <property type="entry name" value="NADH Oxidase"/>
    <property type="match status" value="1"/>
</dbReference>
<reference evidence="1" key="1">
    <citation type="submission" date="2020-04" db="EMBL/GenBank/DDBJ databases">
        <title>Deep metagenomics examines the oral microbiome during advanced dental caries in children, revealing novel taxa and co-occurrences with host molecules.</title>
        <authorList>
            <person name="Baker J.L."/>
            <person name="Morton J.T."/>
            <person name="Dinis M."/>
            <person name="Alvarez R."/>
            <person name="Tran N.C."/>
            <person name="Knight R."/>
            <person name="Edlund A."/>
        </authorList>
    </citation>
    <scope>NUCLEOTIDE SEQUENCE</scope>
    <source>
        <strain evidence="1">JCVI_47_bin.4</strain>
    </source>
</reference>
<gene>
    <name evidence="1" type="ORF">HXO56_02970</name>
</gene>
<dbReference type="AlphaFoldDB" id="A0A930PID8"/>
<sequence length="229" mass="25555">MRTDYDLMHKTIQGFSQAITTSDGLAGERFCPTFESQEIEFLREIPQGMELRETLEQRSSSLNYSNYGIEILPRIAEIQKALRRDVADWGVTAQTMPLECYIFAFRPSDISLGIYRVDTESATCVDVLPPEDRWEDLGVQKEFARAGAIVSVAANLDQADSWGGTHGYRVSMTRCASLIYDFHLQFVSRGLVGTVFAGFIPAAVREILKSDGASRQQMFATTVGLPADY</sequence>
<evidence type="ECO:0000313" key="1">
    <source>
        <dbReference type="EMBL" id="MBF1649053.1"/>
    </source>
</evidence>
<organism evidence="1 2">
    <name type="scientific">Rothia dentocariosa</name>
    <dbReference type="NCBI Taxonomy" id="2047"/>
    <lineage>
        <taxon>Bacteria</taxon>
        <taxon>Bacillati</taxon>
        <taxon>Actinomycetota</taxon>
        <taxon>Actinomycetes</taxon>
        <taxon>Micrococcales</taxon>
        <taxon>Micrococcaceae</taxon>
        <taxon>Rothia</taxon>
    </lineage>
</organism>
<evidence type="ECO:0000313" key="2">
    <source>
        <dbReference type="Proteomes" id="UP000769484"/>
    </source>
</evidence>
<accession>A0A930PID8</accession>
<dbReference type="SUPFAM" id="SSF55469">
    <property type="entry name" value="FMN-dependent nitroreductase-like"/>
    <property type="match status" value="1"/>
</dbReference>
<proteinExistence type="predicted"/>
<protein>
    <submittedName>
        <fullName evidence="1">Uncharacterized protein</fullName>
    </submittedName>
</protein>
<dbReference type="Proteomes" id="UP000769484">
    <property type="component" value="Unassembled WGS sequence"/>
</dbReference>